<dbReference type="Proteomes" id="UP000305881">
    <property type="component" value="Chromosome"/>
</dbReference>
<keyword evidence="5" id="KW-0482">Metalloprotease</keyword>
<dbReference type="AlphaFoldDB" id="A0A4P9UR72"/>
<dbReference type="OrthoDB" id="9803618at2"/>
<dbReference type="KEGG" id="mbur:EQU24_18275"/>
<accession>A0A4P9UR72</accession>
<dbReference type="InterPro" id="IPR035068">
    <property type="entry name" value="TldD/PmbA_N"/>
</dbReference>
<dbReference type="InterPro" id="IPR036059">
    <property type="entry name" value="TldD/PmbA_sf"/>
</dbReference>
<evidence type="ECO:0000259" key="3">
    <source>
        <dbReference type="Pfam" id="PF19289"/>
    </source>
</evidence>
<feature type="domain" description="Metalloprotease TldD/E N-terminal" evidence="2">
    <location>
        <begin position="29"/>
        <end position="91"/>
    </location>
</feature>
<dbReference type="PANTHER" id="PTHR43421:SF1">
    <property type="entry name" value="METALLOPROTEASE PMBA"/>
    <property type="match status" value="1"/>
</dbReference>
<gene>
    <name evidence="5" type="primary">pmbA</name>
    <name evidence="5" type="ORF">EQU24_18275</name>
</gene>
<dbReference type="InterPro" id="IPR045569">
    <property type="entry name" value="Metalloprtase-TldD/E_C"/>
</dbReference>
<evidence type="ECO:0000256" key="1">
    <source>
        <dbReference type="ARBA" id="ARBA00005836"/>
    </source>
</evidence>
<organism evidence="5 6">
    <name type="scientific">Methylotuvimicrobium buryatense</name>
    <name type="common">Methylomicrobium buryatense</name>
    <dbReference type="NCBI Taxonomy" id="95641"/>
    <lineage>
        <taxon>Bacteria</taxon>
        <taxon>Pseudomonadati</taxon>
        <taxon>Pseudomonadota</taxon>
        <taxon>Gammaproteobacteria</taxon>
        <taxon>Methylococcales</taxon>
        <taxon>Methylococcaceae</taxon>
        <taxon>Methylotuvimicrobium</taxon>
    </lineage>
</organism>
<feature type="domain" description="Metalloprotease TldD/E central" evidence="4">
    <location>
        <begin position="121"/>
        <end position="227"/>
    </location>
</feature>
<evidence type="ECO:0000259" key="2">
    <source>
        <dbReference type="Pfam" id="PF01523"/>
    </source>
</evidence>
<dbReference type="InterPro" id="IPR047657">
    <property type="entry name" value="PmbA"/>
</dbReference>
<comment type="similarity">
    <text evidence="1">Belongs to the peptidase U62 family.</text>
</comment>
<keyword evidence="5" id="KW-0378">Hydrolase</keyword>
<protein>
    <submittedName>
        <fullName evidence="5">Metalloprotease PmbA</fullName>
    </submittedName>
</protein>
<dbReference type="Pfam" id="PF19290">
    <property type="entry name" value="PmbA_TldD_2nd"/>
    <property type="match status" value="1"/>
</dbReference>
<dbReference type="RefSeq" id="WP_017842179.1">
    <property type="nucleotide sequence ID" value="NZ_CP035467.1"/>
</dbReference>
<keyword evidence="5" id="KW-0645">Protease</keyword>
<name>A0A4P9UR72_METBY</name>
<sequence>MQNREEISRLENLVQSILDEAKLQGATAAEAGLSVDSGLSVTARLGDVETIEHHRDQGLGVTVYFGQRKGSASTTDLSNASIKETVTAACSFARYGSEDPYAGLPEQDWLATEFPDLDLFHPWSLAADRAIELAIACEDAARSYSTEITNSEGATVTSHQGIRVLGNSLGFLKGAESSRHSISCAVLGQRGDSMQRDYWYSVARNPDLLEAVDSIGRKAAERTIRRLQGRSLSTRQCPVLYSAEVASSLFGSLIGAISGGNLYRKSSFLLNALDTRIFPEFIHIHEQPYLVGALGSAAFDAEGVKTRTRDIVADGILKDYVLSTYSAKKLGLESTGNAGGVHNLTVETGPDDFQGMLKKLDTGLLVTELMGQGVKMVTGDYSRGAAGFWVENGEIQYPVEEITIAGNLKDMFKNLVAVGNDVDYRGNVRTGSVLIERMSIAGE</sequence>
<dbReference type="NCBIfam" id="NF008268">
    <property type="entry name" value="PRK11040.1"/>
    <property type="match status" value="1"/>
</dbReference>
<dbReference type="InterPro" id="IPR002510">
    <property type="entry name" value="Metalloprtase-TldD/E_N"/>
</dbReference>
<dbReference type="GO" id="GO:0005829">
    <property type="term" value="C:cytosol"/>
    <property type="evidence" value="ECO:0007669"/>
    <property type="project" value="TreeGrafter"/>
</dbReference>
<feature type="domain" description="Metalloprotease TldD/E C-terminal" evidence="3">
    <location>
        <begin position="234"/>
        <end position="442"/>
    </location>
</feature>
<dbReference type="PANTHER" id="PTHR43421">
    <property type="entry name" value="METALLOPROTEASE PMBA"/>
    <property type="match status" value="1"/>
</dbReference>
<dbReference type="EMBL" id="CP035467">
    <property type="protein sequence ID" value="QCW83969.1"/>
    <property type="molecule type" value="Genomic_DNA"/>
</dbReference>
<evidence type="ECO:0000259" key="4">
    <source>
        <dbReference type="Pfam" id="PF19290"/>
    </source>
</evidence>
<dbReference type="GO" id="GO:0006508">
    <property type="term" value="P:proteolysis"/>
    <property type="evidence" value="ECO:0007669"/>
    <property type="project" value="UniProtKB-KW"/>
</dbReference>
<reference evidence="6" key="1">
    <citation type="journal article" date="2019" name="J. Bacteriol.">
        <title>A Mutagenic Screen Identifies a TonB-Dependent Receptor Required for the Lanthanide Metal Switch in the Type I Methanotroph 'Methylotuvimicrobium buryatense' 5GB1C.</title>
        <authorList>
            <person name="Groom J.D."/>
            <person name="Ford S.M."/>
            <person name="Pesesky M.W."/>
            <person name="Lidstrom M.E."/>
        </authorList>
    </citation>
    <scope>NUCLEOTIDE SEQUENCE [LARGE SCALE GENOMIC DNA]</scope>
    <source>
        <strain evidence="6">5GB1C</strain>
    </source>
</reference>
<proteinExistence type="inferred from homology"/>
<keyword evidence="6" id="KW-1185">Reference proteome</keyword>
<dbReference type="STRING" id="675511.GCA_000341735_03794"/>
<evidence type="ECO:0000313" key="6">
    <source>
        <dbReference type="Proteomes" id="UP000305881"/>
    </source>
</evidence>
<dbReference type="InterPro" id="IPR045570">
    <property type="entry name" value="Metalloprtase-TldD/E_cen_dom"/>
</dbReference>
<dbReference type="GO" id="GO:0008237">
    <property type="term" value="F:metallopeptidase activity"/>
    <property type="evidence" value="ECO:0007669"/>
    <property type="project" value="UniProtKB-KW"/>
</dbReference>
<dbReference type="Pfam" id="PF01523">
    <property type="entry name" value="PmbA_TldD_1st"/>
    <property type="match status" value="1"/>
</dbReference>
<evidence type="ECO:0000313" key="5">
    <source>
        <dbReference type="EMBL" id="QCW83969.1"/>
    </source>
</evidence>
<dbReference type="Gene3D" id="3.30.2290.10">
    <property type="entry name" value="PmbA/TldD superfamily"/>
    <property type="match status" value="1"/>
</dbReference>
<dbReference type="SUPFAM" id="SSF111283">
    <property type="entry name" value="Putative modulator of DNA gyrase, PmbA/TldD"/>
    <property type="match status" value="1"/>
</dbReference>
<dbReference type="Pfam" id="PF19289">
    <property type="entry name" value="PmbA_TldD_3rd"/>
    <property type="match status" value="1"/>
</dbReference>